<keyword evidence="4 8" id="KW-0371">Homeobox</keyword>
<evidence type="ECO:0000256" key="1">
    <source>
        <dbReference type="ARBA" id="ARBA00004123"/>
    </source>
</evidence>
<evidence type="ECO:0000256" key="6">
    <source>
        <dbReference type="ARBA" id="ARBA00023242"/>
    </source>
</evidence>
<dbReference type="PRINTS" id="PR00031">
    <property type="entry name" value="HTHREPRESSR"/>
</dbReference>
<dbReference type="GO" id="GO:0043565">
    <property type="term" value="F:sequence-specific DNA binding"/>
    <property type="evidence" value="ECO:0007669"/>
    <property type="project" value="InterPro"/>
</dbReference>
<evidence type="ECO:0000256" key="5">
    <source>
        <dbReference type="ARBA" id="ARBA00023163"/>
    </source>
</evidence>
<keyword evidence="3 8" id="KW-0238">DNA-binding</keyword>
<comment type="caution">
    <text evidence="14">The sequence shown here is derived from an EMBL/GenBank/DDBJ whole genome shotgun (WGS) entry which is preliminary data.</text>
</comment>
<evidence type="ECO:0000256" key="7">
    <source>
        <dbReference type="ARBA" id="ARBA00025748"/>
    </source>
</evidence>
<dbReference type="Gene3D" id="1.10.10.60">
    <property type="entry name" value="Homeodomain-like"/>
    <property type="match status" value="1"/>
</dbReference>
<evidence type="ECO:0000256" key="3">
    <source>
        <dbReference type="ARBA" id="ARBA00023125"/>
    </source>
</evidence>
<dbReference type="CDD" id="cd00086">
    <property type="entry name" value="homeodomain"/>
    <property type="match status" value="1"/>
</dbReference>
<comment type="function">
    <text evidence="10">Transcription factor.</text>
</comment>
<evidence type="ECO:0000313" key="15">
    <source>
        <dbReference type="Proteomes" id="UP001279734"/>
    </source>
</evidence>
<dbReference type="SMART" id="SM00389">
    <property type="entry name" value="HOX"/>
    <property type="match status" value="1"/>
</dbReference>
<proteinExistence type="inferred from homology"/>
<feature type="domain" description="Homeobox" evidence="13">
    <location>
        <begin position="29"/>
        <end position="89"/>
    </location>
</feature>
<keyword evidence="5 10" id="KW-0804">Transcription</keyword>
<dbReference type="Proteomes" id="UP001279734">
    <property type="component" value="Unassembled WGS sequence"/>
</dbReference>
<dbReference type="EMBL" id="BSYO01000031">
    <property type="protein sequence ID" value="GMH26314.1"/>
    <property type="molecule type" value="Genomic_DNA"/>
</dbReference>
<dbReference type="InterPro" id="IPR003106">
    <property type="entry name" value="Leu_zip_homeo"/>
</dbReference>
<organism evidence="14 15">
    <name type="scientific">Nepenthes gracilis</name>
    <name type="common">Slender pitcher plant</name>
    <dbReference type="NCBI Taxonomy" id="150966"/>
    <lineage>
        <taxon>Eukaryota</taxon>
        <taxon>Viridiplantae</taxon>
        <taxon>Streptophyta</taxon>
        <taxon>Embryophyta</taxon>
        <taxon>Tracheophyta</taxon>
        <taxon>Spermatophyta</taxon>
        <taxon>Magnoliopsida</taxon>
        <taxon>eudicotyledons</taxon>
        <taxon>Gunneridae</taxon>
        <taxon>Pentapetalae</taxon>
        <taxon>Caryophyllales</taxon>
        <taxon>Nepenthaceae</taxon>
        <taxon>Nepenthes</taxon>
    </lineage>
</organism>
<dbReference type="PANTHER" id="PTHR24326">
    <property type="entry name" value="HOMEOBOX-LEUCINE ZIPPER PROTEIN"/>
    <property type="match status" value="1"/>
</dbReference>
<feature type="DNA-binding region" description="Homeobox" evidence="8">
    <location>
        <begin position="31"/>
        <end position="90"/>
    </location>
</feature>
<dbReference type="InterPro" id="IPR045224">
    <property type="entry name" value="HDZip_class_I_plant"/>
</dbReference>
<reference evidence="14" key="1">
    <citation type="submission" date="2023-05" db="EMBL/GenBank/DDBJ databases">
        <title>Nepenthes gracilis genome sequencing.</title>
        <authorList>
            <person name="Fukushima K."/>
        </authorList>
    </citation>
    <scope>NUCLEOTIDE SEQUENCE</scope>
    <source>
        <strain evidence="14">SING2019-196</strain>
    </source>
</reference>
<evidence type="ECO:0000256" key="2">
    <source>
        <dbReference type="ARBA" id="ARBA00023015"/>
    </source>
</evidence>
<evidence type="ECO:0000256" key="10">
    <source>
        <dbReference type="RuleBase" id="RU369038"/>
    </source>
</evidence>
<evidence type="ECO:0000256" key="11">
    <source>
        <dbReference type="SAM" id="Coils"/>
    </source>
</evidence>
<protein>
    <recommendedName>
        <fullName evidence="10">Homeobox-leucine zipper protein</fullName>
    </recommendedName>
    <alternativeName>
        <fullName evidence="10">HD-ZIP protein</fullName>
    </alternativeName>
    <alternativeName>
        <fullName evidence="10">Homeodomain transcription factor</fullName>
    </alternativeName>
</protein>
<name>A0AAD3TCA6_NEPGR</name>
<dbReference type="AlphaFoldDB" id="A0AAD3TCA6"/>
<dbReference type="InterPro" id="IPR001356">
    <property type="entry name" value="HD"/>
</dbReference>
<evidence type="ECO:0000256" key="12">
    <source>
        <dbReference type="SAM" id="MobiDB-lite"/>
    </source>
</evidence>
<comment type="similarity">
    <text evidence="7 10">Belongs to the HD-ZIP homeobox family. Class I subfamily.</text>
</comment>
<evidence type="ECO:0000259" key="13">
    <source>
        <dbReference type="PROSITE" id="PS50071"/>
    </source>
</evidence>
<evidence type="ECO:0000256" key="8">
    <source>
        <dbReference type="PROSITE-ProRule" id="PRU00108"/>
    </source>
</evidence>
<evidence type="ECO:0000256" key="4">
    <source>
        <dbReference type="ARBA" id="ARBA00023155"/>
    </source>
</evidence>
<evidence type="ECO:0000313" key="14">
    <source>
        <dbReference type="EMBL" id="GMH26314.1"/>
    </source>
</evidence>
<accession>A0AAD3TCA6</accession>
<comment type="subcellular location">
    <subcellularLocation>
        <location evidence="1 8 9">Nucleus</location>
    </subcellularLocation>
</comment>
<keyword evidence="6 8" id="KW-0539">Nucleus</keyword>
<feature type="coiled-coil region" evidence="11">
    <location>
        <begin position="81"/>
        <end position="122"/>
    </location>
</feature>
<dbReference type="InterPro" id="IPR009057">
    <property type="entry name" value="Homeodomain-like_sf"/>
</dbReference>
<keyword evidence="11" id="KW-0175">Coiled coil</keyword>
<dbReference type="GO" id="GO:0005634">
    <property type="term" value="C:nucleus"/>
    <property type="evidence" value="ECO:0007669"/>
    <property type="project" value="UniProtKB-SubCell"/>
</dbReference>
<feature type="compositionally biased region" description="Low complexity" evidence="12">
    <location>
        <begin position="144"/>
        <end position="157"/>
    </location>
</feature>
<dbReference type="InterPro" id="IPR017970">
    <property type="entry name" value="Homeobox_CS"/>
</dbReference>
<keyword evidence="2 10" id="KW-0805">Transcription regulation</keyword>
<dbReference type="GO" id="GO:0045893">
    <property type="term" value="P:positive regulation of DNA-templated transcription"/>
    <property type="evidence" value="ECO:0007669"/>
    <property type="project" value="TreeGrafter"/>
</dbReference>
<feature type="region of interest" description="Disordered" evidence="12">
    <location>
        <begin position="131"/>
        <end position="195"/>
    </location>
</feature>
<dbReference type="PANTHER" id="PTHR24326:SF591">
    <property type="entry name" value="HOMEOBOX-LEUCINE ZIPPER PROTEIN ATHB-51-RELATED"/>
    <property type="match status" value="1"/>
</dbReference>
<dbReference type="GO" id="GO:0000981">
    <property type="term" value="F:DNA-binding transcription factor activity, RNA polymerase II-specific"/>
    <property type="evidence" value="ECO:0007669"/>
    <property type="project" value="UniProtKB-UniRule"/>
</dbReference>
<sequence length="195" mass="22553">MEVRYPGAEMSAVQMVVPPVQPDEGGCFRFSQEKKKKLRRDQLDSLENSFLEEKKLDPERKMKLASELGLQPRQVAIWFQNRRARWKVKQLERLYDALKVEFDVVSREKQKLQEEVMRLKAIVMNEAIRKQVSTGHPEASGDKSVAATSTATMHTSSKGQGTSKQHHHHHHSKVDEYNYPLSSPYWAAPPSYHRK</sequence>
<dbReference type="PROSITE" id="PS00027">
    <property type="entry name" value="HOMEOBOX_1"/>
    <property type="match status" value="1"/>
</dbReference>
<dbReference type="Pfam" id="PF00046">
    <property type="entry name" value="Homeodomain"/>
    <property type="match status" value="1"/>
</dbReference>
<dbReference type="Pfam" id="PF02183">
    <property type="entry name" value="HALZ"/>
    <property type="match status" value="1"/>
</dbReference>
<keyword evidence="15" id="KW-1185">Reference proteome</keyword>
<gene>
    <name evidence="14" type="ORF">Nepgr_028157</name>
</gene>
<evidence type="ECO:0000256" key="9">
    <source>
        <dbReference type="RuleBase" id="RU000682"/>
    </source>
</evidence>
<dbReference type="PROSITE" id="PS50071">
    <property type="entry name" value="HOMEOBOX_2"/>
    <property type="match status" value="1"/>
</dbReference>
<dbReference type="InterPro" id="IPR000047">
    <property type="entry name" value="HTH_motif"/>
</dbReference>
<dbReference type="SUPFAM" id="SSF46689">
    <property type="entry name" value="Homeodomain-like"/>
    <property type="match status" value="1"/>
</dbReference>